<sequence length="1063" mass="117450">MGTKVQYESYLPGYHSMRDLNEDSHGCSWPLYYSEKSCQSGQYYNGILPRATSDAYLGCDRDAVKRTMLEHEAIFKNQVRELHRLYIKQRELMNDIKRSEQRHPIPVDISFSSSPLASQSTPDGARKWHLPSFPLAISSSGPSVPGVEDVKSSLSSLKENNRSDGLLPSQNGTSSKDCEVLESRPSNSRRKTFDLQLPADEYIDSEEGEVFHDEKVPPTLGCHSNGSKKFETQCCVTANLNLNPGEKSGGQRAALASDSCVWNKYGLADLNEPVQVEEANGSNFFDLPSARDTNNGETQGPIVSSTKQENFLSSSNEGGHATNRNLYIENGNRREAFPNIFEAGRSKESEKSFTRGQMEKFHLSSNPLQVPLNKYHELPVFYLNDKSKVQQDLDRPVSDLQLFKRSYEMSNAGDPGYVLASQTSHAYQIAPSLNVGKSWAHSGSSWEKSNGNSSQKTSGHTQPCFKSAAVHKSFPSSTQNNGIFGDRCHLSSDSRSNPGSGCENPNRNGFYFGSTSGSNGGVFSSTISRDHGANYYKGSGCVSTNSPKDINLNVVLPKSLSNEAGQQPNYRTRESDQNNEDHHNVLPWSRAVPAASKNETINSRRFSVTGELNFALSPMKQFSDRNETENGSKVICYPNIESNSHCSNNEPRMSEHGECQSSRKLLGFPIFEGPHISKNESFSLTSPSASLPNPSENEMEGNRKTRVLDINLPCDPSVFESDNATNGALAVENGKDTKVSTVRVDIDLNSCVSDEEPSIRPLPLASSSGKERVVVEIDLEAPAMPETEDDIIVEEESLEKQHEQQPQSLQHKAVDIQDDLMSLAAEAILAISSCGYSGLLDDSVVSNGLEDSSSDTLNWFAEIVSTHGDDEQTKSDTVLRSKEGKETEESSLRGIDYFEYMTLRQAEVDEEHYMPKPLVPENMEIEDTGTNLLQNRPRKGQTRRGRQRRDFQKDILPGLSSLSRHEVTEDLQTFGGLMRATGHSWHSGVTRRNSTRNGCGRGRRRSVTSPPPPVQSACNQLIQQLSNIEMGLEDGSLTGWGKTTRRPRRQRCPAGNPPAVPLT</sequence>
<protein>
    <submittedName>
        <fullName evidence="2">Uncharacterized protein</fullName>
    </submittedName>
</protein>
<gene>
    <name evidence="2" type="ORF">Csa_5G606520</name>
</gene>
<dbReference type="PANTHER" id="PTHR33167">
    <property type="entry name" value="TRANSCRIPTION FACTOR, PUTATIVE (DUF863)-RELATED"/>
    <property type="match status" value="1"/>
</dbReference>
<feature type="region of interest" description="Disordered" evidence="1">
    <location>
        <begin position="559"/>
        <end position="583"/>
    </location>
</feature>
<feature type="region of interest" description="Disordered" evidence="1">
    <location>
        <begin position="1033"/>
        <end position="1063"/>
    </location>
</feature>
<organism evidence="2 3">
    <name type="scientific">Cucumis sativus</name>
    <name type="common">Cucumber</name>
    <dbReference type="NCBI Taxonomy" id="3659"/>
    <lineage>
        <taxon>Eukaryota</taxon>
        <taxon>Viridiplantae</taxon>
        <taxon>Streptophyta</taxon>
        <taxon>Embryophyta</taxon>
        <taxon>Tracheophyta</taxon>
        <taxon>Spermatophyta</taxon>
        <taxon>Magnoliopsida</taxon>
        <taxon>eudicotyledons</taxon>
        <taxon>Gunneridae</taxon>
        <taxon>Pentapetalae</taxon>
        <taxon>rosids</taxon>
        <taxon>fabids</taxon>
        <taxon>Cucurbitales</taxon>
        <taxon>Cucurbitaceae</taxon>
        <taxon>Benincaseae</taxon>
        <taxon>Cucumis</taxon>
    </lineage>
</organism>
<feature type="compositionally biased region" description="Basic and acidic residues" evidence="1">
    <location>
        <begin position="571"/>
        <end position="583"/>
    </location>
</feature>
<name>A0A0A0KW40_CUCSA</name>
<feature type="region of interest" description="Disordered" evidence="1">
    <location>
        <begin position="140"/>
        <end position="187"/>
    </location>
</feature>
<dbReference type="eggNOG" id="ENOG502QQQ0">
    <property type="taxonomic scope" value="Eukaryota"/>
</dbReference>
<accession>A0A0A0KW40</accession>
<evidence type="ECO:0000313" key="3">
    <source>
        <dbReference type="Proteomes" id="UP000029981"/>
    </source>
</evidence>
<dbReference type="AlphaFoldDB" id="A0A0A0KW40"/>
<feature type="compositionally biased region" description="Polar residues" evidence="1">
    <location>
        <begin position="679"/>
        <end position="696"/>
    </location>
</feature>
<dbReference type="OMA" id="TRNGCGR"/>
<reference evidence="2 3" key="4">
    <citation type="journal article" date="2011" name="BMC Genomics">
        <title>RNA-Seq improves annotation of protein-coding genes in the cucumber genome.</title>
        <authorList>
            <person name="Li Z."/>
            <person name="Zhang Z."/>
            <person name="Yan P."/>
            <person name="Huang S."/>
            <person name="Fei Z."/>
            <person name="Lin K."/>
        </authorList>
    </citation>
    <scope>NUCLEOTIDE SEQUENCE [LARGE SCALE GENOMIC DNA]</scope>
    <source>
        <strain evidence="3">cv. 9930</strain>
    </source>
</reference>
<dbReference type="Pfam" id="PF05904">
    <property type="entry name" value="DUF863"/>
    <property type="match status" value="1"/>
</dbReference>
<dbReference type="Gramene" id="KGN51961">
    <property type="protein sequence ID" value="KGN51961"/>
    <property type="gene ID" value="Csa_5G606520"/>
</dbReference>
<evidence type="ECO:0000256" key="1">
    <source>
        <dbReference type="SAM" id="MobiDB-lite"/>
    </source>
</evidence>
<dbReference type="KEGG" id="csv:105435576"/>
<reference evidence="2 3" key="3">
    <citation type="journal article" date="2010" name="BMC Genomics">
        <title>Transcriptome sequencing and comparative analysis of cucumber flowers with different sex types.</title>
        <authorList>
            <person name="Guo S."/>
            <person name="Zheng Y."/>
            <person name="Joung J.G."/>
            <person name="Liu S."/>
            <person name="Zhang Z."/>
            <person name="Crasta O.R."/>
            <person name="Sobral B.W."/>
            <person name="Xu Y."/>
            <person name="Huang S."/>
            <person name="Fei Z."/>
        </authorList>
    </citation>
    <scope>NUCLEOTIDE SEQUENCE [LARGE SCALE GENOMIC DNA]</scope>
    <source>
        <strain evidence="3">cv. 9930</strain>
    </source>
</reference>
<feature type="region of interest" description="Disordered" evidence="1">
    <location>
        <begin position="679"/>
        <end position="701"/>
    </location>
</feature>
<feature type="region of interest" description="Disordered" evidence="1">
    <location>
        <begin position="984"/>
        <end position="1016"/>
    </location>
</feature>
<reference evidence="2 3" key="1">
    <citation type="journal article" date="2009" name="Nat. Genet.">
        <title>The genome of the cucumber, Cucumis sativus L.</title>
        <authorList>
            <person name="Huang S."/>
            <person name="Li R."/>
            <person name="Zhang Z."/>
            <person name="Li L."/>
            <person name="Gu X."/>
            <person name="Fan W."/>
            <person name="Lucas W.J."/>
            <person name="Wang X."/>
            <person name="Xie B."/>
            <person name="Ni P."/>
            <person name="Ren Y."/>
            <person name="Zhu H."/>
            <person name="Li J."/>
            <person name="Lin K."/>
            <person name="Jin W."/>
            <person name="Fei Z."/>
            <person name="Li G."/>
            <person name="Staub J."/>
            <person name="Kilian A."/>
            <person name="van der Vossen E.A."/>
            <person name="Wu Y."/>
            <person name="Guo J."/>
            <person name="He J."/>
            <person name="Jia Z."/>
            <person name="Ren Y."/>
            <person name="Tian G."/>
            <person name="Lu Y."/>
            <person name="Ruan J."/>
            <person name="Qian W."/>
            <person name="Wang M."/>
            <person name="Huang Q."/>
            <person name="Li B."/>
            <person name="Xuan Z."/>
            <person name="Cao J."/>
            <person name="Asan"/>
            <person name="Wu Z."/>
            <person name="Zhang J."/>
            <person name="Cai Q."/>
            <person name="Bai Y."/>
            <person name="Zhao B."/>
            <person name="Han Y."/>
            <person name="Li Y."/>
            <person name="Li X."/>
            <person name="Wang S."/>
            <person name="Shi Q."/>
            <person name="Liu S."/>
            <person name="Cho W.K."/>
            <person name="Kim J.Y."/>
            <person name="Xu Y."/>
            <person name="Heller-Uszynska K."/>
            <person name="Miao H."/>
            <person name="Cheng Z."/>
            <person name="Zhang S."/>
            <person name="Wu J."/>
            <person name="Yang Y."/>
            <person name="Kang H."/>
            <person name="Li M."/>
            <person name="Liang H."/>
            <person name="Ren X."/>
            <person name="Shi Z."/>
            <person name="Wen M."/>
            <person name="Jian M."/>
            <person name="Yang H."/>
            <person name="Zhang G."/>
            <person name="Yang Z."/>
            <person name="Chen R."/>
            <person name="Liu S."/>
            <person name="Li J."/>
            <person name="Ma L."/>
            <person name="Liu H."/>
            <person name="Zhou Y."/>
            <person name="Zhao J."/>
            <person name="Fang X."/>
            <person name="Li G."/>
            <person name="Fang L."/>
            <person name="Li Y."/>
            <person name="Liu D."/>
            <person name="Zheng H."/>
            <person name="Zhang Y."/>
            <person name="Qin N."/>
            <person name="Li Z."/>
            <person name="Yang G."/>
            <person name="Yang S."/>
            <person name="Bolund L."/>
            <person name="Kristiansen K."/>
            <person name="Zheng H."/>
            <person name="Li S."/>
            <person name="Zhang X."/>
            <person name="Yang H."/>
            <person name="Wang J."/>
            <person name="Sun R."/>
            <person name="Zhang B."/>
            <person name="Jiang S."/>
            <person name="Wang J."/>
            <person name="Du Y."/>
            <person name="Li S."/>
        </authorList>
    </citation>
    <scope>NUCLEOTIDE SEQUENCE [LARGE SCALE GENOMIC DNA]</scope>
    <source>
        <strain evidence="3">cv. 9930</strain>
    </source>
</reference>
<dbReference type="OrthoDB" id="630817at2759"/>
<dbReference type="EMBL" id="CM002926">
    <property type="protein sequence ID" value="KGN51961.1"/>
    <property type="molecule type" value="Genomic_DNA"/>
</dbReference>
<proteinExistence type="predicted"/>
<reference evidence="2 3" key="2">
    <citation type="journal article" date="2009" name="PLoS ONE">
        <title>An integrated genetic and cytogenetic map of the cucumber genome.</title>
        <authorList>
            <person name="Ren Y."/>
            <person name="Zhang Z."/>
            <person name="Liu J."/>
            <person name="Staub J.E."/>
            <person name="Han Y."/>
            <person name="Cheng Z."/>
            <person name="Li X."/>
            <person name="Lu J."/>
            <person name="Miao H."/>
            <person name="Kang H."/>
            <person name="Xie B."/>
            <person name="Gu X."/>
            <person name="Wang X."/>
            <person name="Du Y."/>
            <person name="Jin W."/>
            <person name="Huang S."/>
        </authorList>
    </citation>
    <scope>NUCLEOTIDE SEQUENCE [LARGE SCALE GENOMIC DNA]</scope>
    <source>
        <strain evidence="3">cv. 9930</strain>
    </source>
</reference>
<feature type="compositionally biased region" description="Polar residues" evidence="1">
    <location>
        <begin position="559"/>
        <end position="570"/>
    </location>
</feature>
<dbReference type="STRING" id="3659.A0A0A0KW40"/>
<dbReference type="Proteomes" id="UP000029981">
    <property type="component" value="Chromosome 5"/>
</dbReference>
<keyword evidence="3" id="KW-1185">Reference proteome</keyword>
<dbReference type="InterPro" id="IPR008581">
    <property type="entry name" value="DUF863_pln"/>
</dbReference>
<dbReference type="PANTHER" id="PTHR33167:SF4">
    <property type="entry name" value="TRANSCRIPTION FACTOR, PUTATIVE (DUF863)-RELATED"/>
    <property type="match status" value="1"/>
</dbReference>
<evidence type="ECO:0000313" key="2">
    <source>
        <dbReference type="EMBL" id="KGN51961.1"/>
    </source>
</evidence>